<dbReference type="PRINTS" id="PR00344">
    <property type="entry name" value="BCTRLSENSOR"/>
</dbReference>
<evidence type="ECO:0000256" key="2">
    <source>
        <dbReference type="ARBA" id="ARBA00012438"/>
    </source>
</evidence>
<evidence type="ECO:0000259" key="17">
    <source>
        <dbReference type="PROSITE" id="PS50112"/>
    </source>
</evidence>
<dbReference type="InterPro" id="IPR035965">
    <property type="entry name" value="PAS-like_dom_sf"/>
</dbReference>
<dbReference type="Gene3D" id="3.30.450.20">
    <property type="entry name" value="PAS domain"/>
    <property type="match status" value="1"/>
</dbReference>
<dbReference type="FunFam" id="1.10.287.130:FF:000002">
    <property type="entry name" value="Two-component osmosensing histidine kinase"/>
    <property type="match status" value="1"/>
</dbReference>
<evidence type="ECO:0000259" key="16">
    <source>
        <dbReference type="PROSITE" id="PS50110"/>
    </source>
</evidence>
<dbReference type="InterPro" id="IPR004358">
    <property type="entry name" value="Sig_transdc_His_kin-like_C"/>
</dbReference>
<dbReference type="SMART" id="SM00387">
    <property type="entry name" value="HATPase_c"/>
    <property type="match status" value="1"/>
</dbReference>
<dbReference type="EMBL" id="DSUH01000046">
    <property type="protein sequence ID" value="HGU31633.1"/>
    <property type="molecule type" value="Genomic_DNA"/>
</dbReference>
<comment type="catalytic activity">
    <reaction evidence="1">
        <text>ATP + protein L-histidine = ADP + protein N-phospho-L-histidine.</text>
        <dbReference type="EC" id="2.7.13.3"/>
    </reaction>
</comment>
<dbReference type="SUPFAM" id="SSF52172">
    <property type="entry name" value="CheY-like"/>
    <property type="match status" value="2"/>
</dbReference>
<evidence type="ECO:0000256" key="6">
    <source>
        <dbReference type="ARBA" id="ARBA00022777"/>
    </source>
</evidence>
<keyword evidence="7" id="KW-0067">ATP-binding</keyword>
<dbReference type="Gene3D" id="1.10.287.130">
    <property type="match status" value="1"/>
</dbReference>
<dbReference type="InterPro" id="IPR036097">
    <property type="entry name" value="HisK_dim/P_sf"/>
</dbReference>
<feature type="modified residue" description="4-aspartylphosphate" evidence="13">
    <location>
        <position position="801"/>
    </location>
</feature>
<dbReference type="PROSITE" id="PS50110">
    <property type="entry name" value="RESPONSE_REGULATORY"/>
    <property type="match status" value="2"/>
</dbReference>
<dbReference type="InterPro" id="IPR036890">
    <property type="entry name" value="HATPase_C_sf"/>
</dbReference>
<name>A0A7C4RNW7_9BACT</name>
<accession>A0A7C4RNW7</accession>
<organism evidence="19">
    <name type="scientific">Desulfatirhabdium butyrativorans</name>
    <dbReference type="NCBI Taxonomy" id="340467"/>
    <lineage>
        <taxon>Bacteria</taxon>
        <taxon>Pseudomonadati</taxon>
        <taxon>Thermodesulfobacteriota</taxon>
        <taxon>Desulfobacteria</taxon>
        <taxon>Desulfobacterales</taxon>
        <taxon>Desulfatirhabdiaceae</taxon>
        <taxon>Desulfatirhabdium</taxon>
    </lineage>
</organism>
<proteinExistence type="predicted"/>
<dbReference type="InterPro" id="IPR003661">
    <property type="entry name" value="HisK_dim/P_dom"/>
</dbReference>
<dbReference type="GO" id="GO:0005524">
    <property type="term" value="F:ATP binding"/>
    <property type="evidence" value="ECO:0007669"/>
    <property type="project" value="UniProtKB-KW"/>
</dbReference>
<feature type="coiled-coil region" evidence="14">
    <location>
        <begin position="319"/>
        <end position="346"/>
    </location>
</feature>
<evidence type="ECO:0000256" key="5">
    <source>
        <dbReference type="ARBA" id="ARBA00022741"/>
    </source>
</evidence>
<dbReference type="InterPro" id="IPR003594">
    <property type="entry name" value="HATPase_dom"/>
</dbReference>
<dbReference type="Gene3D" id="3.40.50.2300">
    <property type="match status" value="2"/>
</dbReference>
<feature type="domain" description="Response regulatory" evidence="16">
    <location>
        <begin position="752"/>
        <end position="869"/>
    </location>
</feature>
<dbReference type="FunFam" id="3.30.450.20:FF:000060">
    <property type="entry name" value="Sensor protein FixL"/>
    <property type="match status" value="1"/>
</dbReference>
<feature type="domain" description="Response regulatory" evidence="16">
    <location>
        <begin position="596"/>
        <end position="717"/>
    </location>
</feature>
<feature type="domain" description="Histidine kinase" evidence="15">
    <location>
        <begin position="353"/>
        <end position="574"/>
    </location>
</feature>
<keyword evidence="8" id="KW-0902">Two-component regulatory system</keyword>
<dbReference type="CDD" id="cd00130">
    <property type="entry name" value="PAS"/>
    <property type="match status" value="1"/>
</dbReference>
<evidence type="ECO:0000256" key="11">
    <source>
        <dbReference type="ARBA" id="ARBA00068150"/>
    </source>
</evidence>
<dbReference type="InterPro" id="IPR000700">
    <property type="entry name" value="PAS-assoc_C"/>
</dbReference>
<dbReference type="SMART" id="SM00091">
    <property type="entry name" value="PAS"/>
    <property type="match status" value="1"/>
</dbReference>
<evidence type="ECO:0000256" key="12">
    <source>
        <dbReference type="ARBA" id="ARBA00070616"/>
    </source>
</evidence>
<dbReference type="InterPro" id="IPR013767">
    <property type="entry name" value="PAS_fold"/>
</dbReference>
<dbReference type="InterPro" id="IPR011006">
    <property type="entry name" value="CheY-like_superfamily"/>
</dbReference>
<dbReference type="CDD" id="cd16922">
    <property type="entry name" value="HATPase_EvgS-ArcB-TorS-like"/>
    <property type="match status" value="1"/>
</dbReference>
<evidence type="ECO:0000256" key="3">
    <source>
        <dbReference type="ARBA" id="ARBA00022553"/>
    </source>
</evidence>
<dbReference type="InterPro" id="IPR000014">
    <property type="entry name" value="PAS"/>
</dbReference>
<dbReference type="PROSITE" id="PS50113">
    <property type="entry name" value="PAC"/>
    <property type="match status" value="1"/>
</dbReference>
<reference evidence="19" key="1">
    <citation type="journal article" date="2020" name="mSystems">
        <title>Genome- and Community-Level Interaction Insights into Carbon Utilization and Element Cycling Functions of Hydrothermarchaeota in Hydrothermal Sediment.</title>
        <authorList>
            <person name="Zhou Z."/>
            <person name="Liu Y."/>
            <person name="Xu W."/>
            <person name="Pan J."/>
            <person name="Luo Z.H."/>
            <person name="Li M."/>
        </authorList>
    </citation>
    <scope>NUCLEOTIDE SEQUENCE [LARGE SCALE GENOMIC DNA]</scope>
    <source>
        <strain evidence="19">SpSt-477</strain>
    </source>
</reference>
<evidence type="ECO:0000256" key="10">
    <source>
        <dbReference type="ARBA" id="ARBA00064003"/>
    </source>
</evidence>
<evidence type="ECO:0000259" key="18">
    <source>
        <dbReference type="PROSITE" id="PS50113"/>
    </source>
</evidence>
<feature type="domain" description="PAS" evidence="17">
    <location>
        <begin position="207"/>
        <end position="277"/>
    </location>
</feature>
<gene>
    <name evidence="19" type="ORF">ENS29_02115</name>
</gene>
<dbReference type="AlphaFoldDB" id="A0A7C4RNW7"/>
<evidence type="ECO:0000256" key="14">
    <source>
        <dbReference type="SAM" id="Coils"/>
    </source>
</evidence>
<evidence type="ECO:0000256" key="13">
    <source>
        <dbReference type="PROSITE-ProRule" id="PRU00169"/>
    </source>
</evidence>
<dbReference type="GO" id="GO:0000155">
    <property type="term" value="F:phosphorelay sensor kinase activity"/>
    <property type="evidence" value="ECO:0007669"/>
    <property type="project" value="InterPro"/>
</dbReference>
<comment type="subunit">
    <text evidence="10">At low DSF concentrations, interacts with RpfF.</text>
</comment>
<evidence type="ECO:0000256" key="7">
    <source>
        <dbReference type="ARBA" id="ARBA00022840"/>
    </source>
</evidence>
<keyword evidence="6 19" id="KW-0418">Kinase</keyword>
<dbReference type="CDD" id="cd00082">
    <property type="entry name" value="HisKA"/>
    <property type="match status" value="1"/>
</dbReference>
<dbReference type="SMART" id="SM00448">
    <property type="entry name" value="REC"/>
    <property type="match status" value="2"/>
</dbReference>
<dbReference type="Gene3D" id="3.30.565.10">
    <property type="entry name" value="Histidine kinase-like ATPase, C-terminal domain"/>
    <property type="match status" value="1"/>
</dbReference>
<dbReference type="PANTHER" id="PTHR45339">
    <property type="entry name" value="HYBRID SIGNAL TRANSDUCTION HISTIDINE KINASE J"/>
    <property type="match status" value="1"/>
</dbReference>
<keyword evidence="14" id="KW-0175">Coiled coil</keyword>
<sequence>MSTASPFVTAEKAFDQSIQIAYPVFNRQPIRMVLKTNEKPKMSKPVTTDLLYPLLKLGLTFTQLSPLTERLLDWFTTLDWIPLSRERAVWIREQNALTCLARRGDAPFVPFLNGNPPCICWEAFSTGSIQTGSIDKIHCWGCLGSKSAVILALPILAEEGAQGVISLGLREPLPCSDACTTSFFSELIPLLADVITAVRQREQMLADVMRYRTLLDTISDAMVHIDSDGTILSINAAAADMFGYESDELIGQPVTLLMADPYRSCHDDFLRNYLNTGVRHVIGSSRELNGAQRKDGTVFPVQLRVAEIPIHGKRAFMALIQDLTERKEVERELREARDQAIASNRIKSEFLANMSHEIRTPMTGVIGMTEILLESGLTDLQRDYALTIQQSAASLLTILNDILDFSKIEAGKLHIDRVRFNLMTVLEDVVDLFSEMARTRQIEIGLLMDSHITLEVEGDPVRLRQILTNLVGNAVKFTEKGDVLIRVTIEAETAETQKLRFSVSDTGVGIAPEHQRLLFQSFTQVNGAANRKHGGTGLGLAISKKLVELMGGEIGMESTLGVGSTFWFSIPLQKRPDAFGWEADIHEEENIPQSTRCLIVDANATSRKILDHYLTNWNIPHQAAADATSALDMLRDAALAGTPFNLVLLDLAMPQTDGLMLAERIQRNDRFGRPKMILLSSLGGHVDPYALRDAGLDGFLTKPVRQSKLFDTMMTVLRGKGQKVSTCLDSYLLRKSPTPQQPLQSEAAARYRVLLVEDNPVNQKTAYILLKKFGYDVDLAENGRQAVAKVMENLYDIVFMDIQMPEMDGLEAVRRIRHLERDICHTTIVAMTAHAMAGDREKCLEAGMDDYLSKPIDREALAAVLQKWLYAKQPIEQPPPL</sequence>
<dbReference type="NCBIfam" id="TIGR00229">
    <property type="entry name" value="sensory_box"/>
    <property type="match status" value="1"/>
</dbReference>
<dbReference type="SMART" id="SM00388">
    <property type="entry name" value="HisKA"/>
    <property type="match status" value="1"/>
</dbReference>
<dbReference type="CDD" id="cd00156">
    <property type="entry name" value="REC"/>
    <property type="match status" value="1"/>
</dbReference>
<feature type="domain" description="PAC" evidence="18">
    <location>
        <begin position="284"/>
        <end position="335"/>
    </location>
</feature>
<comment type="caution">
    <text evidence="19">The sequence shown here is derived from an EMBL/GenBank/DDBJ whole genome shotgun (WGS) entry which is preliminary data.</text>
</comment>
<dbReference type="Pfam" id="PF00989">
    <property type="entry name" value="PAS"/>
    <property type="match status" value="1"/>
</dbReference>
<keyword evidence="4" id="KW-0808">Transferase</keyword>
<dbReference type="PANTHER" id="PTHR45339:SF1">
    <property type="entry name" value="HYBRID SIGNAL TRANSDUCTION HISTIDINE KINASE J"/>
    <property type="match status" value="1"/>
</dbReference>
<evidence type="ECO:0000256" key="1">
    <source>
        <dbReference type="ARBA" id="ARBA00000085"/>
    </source>
</evidence>
<evidence type="ECO:0000313" key="19">
    <source>
        <dbReference type="EMBL" id="HGU31633.1"/>
    </source>
</evidence>
<evidence type="ECO:0000256" key="8">
    <source>
        <dbReference type="ARBA" id="ARBA00023012"/>
    </source>
</evidence>
<dbReference type="Pfam" id="PF00512">
    <property type="entry name" value="HisKA"/>
    <property type="match status" value="1"/>
</dbReference>
<dbReference type="FunFam" id="3.30.565.10:FF:000010">
    <property type="entry name" value="Sensor histidine kinase RcsC"/>
    <property type="match status" value="1"/>
</dbReference>
<comment type="function">
    <text evidence="9">Putative oxygen sensor; modulates the activity of FixJ, a transcriptional activator of nitrogen fixation fixK gene. FixL probably acts as a kinase that phosphorylates FixJ.</text>
</comment>
<dbReference type="SUPFAM" id="SSF55785">
    <property type="entry name" value="PYP-like sensor domain (PAS domain)"/>
    <property type="match status" value="1"/>
</dbReference>
<dbReference type="Pfam" id="PF00072">
    <property type="entry name" value="Response_reg"/>
    <property type="match status" value="2"/>
</dbReference>
<dbReference type="SUPFAM" id="SSF47384">
    <property type="entry name" value="Homodimeric domain of signal transducing histidine kinase"/>
    <property type="match status" value="1"/>
</dbReference>
<keyword evidence="3 13" id="KW-0597">Phosphoprotein</keyword>
<dbReference type="Pfam" id="PF02518">
    <property type="entry name" value="HATPase_c"/>
    <property type="match status" value="1"/>
</dbReference>
<dbReference type="EC" id="2.7.13.3" evidence="2"/>
<dbReference type="PROSITE" id="PS50109">
    <property type="entry name" value="HIS_KIN"/>
    <property type="match status" value="1"/>
</dbReference>
<dbReference type="InterPro" id="IPR001789">
    <property type="entry name" value="Sig_transdc_resp-reg_receiver"/>
</dbReference>
<dbReference type="SUPFAM" id="SSF55874">
    <property type="entry name" value="ATPase domain of HSP90 chaperone/DNA topoisomerase II/histidine kinase"/>
    <property type="match status" value="1"/>
</dbReference>
<dbReference type="InterPro" id="IPR005467">
    <property type="entry name" value="His_kinase_dom"/>
</dbReference>
<feature type="modified residue" description="4-aspartylphosphate" evidence="13">
    <location>
        <position position="650"/>
    </location>
</feature>
<keyword evidence="5" id="KW-0547">Nucleotide-binding</keyword>
<dbReference type="PROSITE" id="PS50112">
    <property type="entry name" value="PAS"/>
    <property type="match status" value="1"/>
</dbReference>
<evidence type="ECO:0000259" key="15">
    <source>
        <dbReference type="PROSITE" id="PS50109"/>
    </source>
</evidence>
<protein>
    <recommendedName>
        <fullName evidence="12">Sensor protein FixL</fullName>
        <ecNumber evidence="2">2.7.13.3</ecNumber>
    </recommendedName>
    <alternativeName>
        <fullName evidence="11">Sensory/regulatory protein RpfC</fullName>
    </alternativeName>
</protein>
<dbReference type="CDD" id="cd17546">
    <property type="entry name" value="REC_hyHK_CKI1_RcsC-like"/>
    <property type="match status" value="1"/>
</dbReference>
<evidence type="ECO:0000256" key="4">
    <source>
        <dbReference type="ARBA" id="ARBA00022679"/>
    </source>
</evidence>
<dbReference type="GO" id="GO:0006355">
    <property type="term" value="P:regulation of DNA-templated transcription"/>
    <property type="evidence" value="ECO:0007669"/>
    <property type="project" value="InterPro"/>
</dbReference>
<evidence type="ECO:0000256" key="9">
    <source>
        <dbReference type="ARBA" id="ARBA00059827"/>
    </source>
</evidence>